<keyword evidence="1" id="KW-0472">Membrane</keyword>
<dbReference type="RefSeq" id="WP_231983802.1">
    <property type="nucleotide sequence ID" value="NZ_JYLB01000003.1"/>
</dbReference>
<dbReference type="EMBL" id="LT629746">
    <property type="protein sequence ID" value="SDT55286.1"/>
    <property type="molecule type" value="Genomic_DNA"/>
</dbReference>
<accession>A0A1H2BBW1</accession>
<proteinExistence type="predicted"/>
<evidence type="ECO:0000313" key="3">
    <source>
        <dbReference type="Proteomes" id="UP000182814"/>
    </source>
</evidence>
<name>A0A1H2BBW1_9PSED</name>
<feature type="transmembrane region" description="Helical" evidence="1">
    <location>
        <begin position="44"/>
        <end position="65"/>
    </location>
</feature>
<keyword evidence="3" id="KW-1185">Reference proteome</keyword>
<keyword evidence="1" id="KW-0812">Transmembrane</keyword>
<reference evidence="3" key="1">
    <citation type="submission" date="2016-10" db="EMBL/GenBank/DDBJ databases">
        <authorList>
            <person name="Varghese N."/>
            <person name="Submissions S."/>
        </authorList>
    </citation>
    <scope>NUCLEOTIDE SEQUENCE [LARGE SCALE GENOMIC DNA]</scope>
    <source>
        <strain evidence="3">BS3782</strain>
    </source>
</reference>
<sequence>MLTQAELEKIHADIVRLRAETMKLVGPATRTPNVEARQFTRETFWYPLAFAIGLFITVAGLTVWVTKLLN</sequence>
<evidence type="ECO:0000313" key="2">
    <source>
        <dbReference type="EMBL" id="SDT55286.1"/>
    </source>
</evidence>
<organism evidence="2 3">
    <name type="scientific">Pseudomonas lini</name>
    <dbReference type="NCBI Taxonomy" id="163011"/>
    <lineage>
        <taxon>Bacteria</taxon>
        <taxon>Pseudomonadati</taxon>
        <taxon>Pseudomonadota</taxon>
        <taxon>Gammaproteobacteria</taxon>
        <taxon>Pseudomonadales</taxon>
        <taxon>Pseudomonadaceae</taxon>
        <taxon>Pseudomonas</taxon>
    </lineage>
</organism>
<dbReference type="AlphaFoldDB" id="A0A1H2BBW1"/>
<dbReference type="Proteomes" id="UP000182814">
    <property type="component" value="Chromosome I"/>
</dbReference>
<keyword evidence="1" id="KW-1133">Transmembrane helix</keyword>
<evidence type="ECO:0000256" key="1">
    <source>
        <dbReference type="SAM" id="Phobius"/>
    </source>
</evidence>
<protein>
    <submittedName>
        <fullName evidence="2">Uncharacterized protein</fullName>
    </submittedName>
</protein>
<gene>
    <name evidence="2" type="ORF">SAMN04490191_5140</name>
</gene>